<feature type="transmembrane region" description="Helical" evidence="6">
    <location>
        <begin position="851"/>
        <end position="872"/>
    </location>
</feature>
<dbReference type="AlphaFoldDB" id="A0A1V9ZT10"/>
<feature type="transmembrane region" description="Helical" evidence="6">
    <location>
        <begin position="497"/>
        <end position="514"/>
    </location>
</feature>
<accession>A0A1V9ZT10</accession>
<evidence type="ECO:0000256" key="5">
    <source>
        <dbReference type="SAM" id="MobiDB-lite"/>
    </source>
</evidence>
<organism evidence="8 9">
    <name type="scientific">Achlya hypogyna</name>
    <name type="common">Oomycete</name>
    <name type="synonym">Protoachlya hypogyna</name>
    <dbReference type="NCBI Taxonomy" id="1202772"/>
    <lineage>
        <taxon>Eukaryota</taxon>
        <taxon>Sar</taxon>
        <taxon>Stramenopiles</taxon>
        <taxon>Oomycota</taxon>
        <taxon>Saprolegniomycetes</taxon>
        <taxon>Saprolegniales</taxon>
        <taxon>Achlyaceae</taxon>
        <taxon>Achlya</taxon>
    </lineage>
</organism>
<feature type="domain" description="Anoctamin transmembrane" evidence="7">
    <location>
        <begin position="449"/>
        <end position="885"/>
    </location>
</feature>
<evidence type="ECO:0000259" key="7">
    <source>
        <dbReference type="Pfam" id="PF04547"/>
    </source>
</evidence>
<feature type="compositionally biased region" description="Polar residues" evidence="5">
    <location>
        <begin position="260"/>
        <end position="269"/>
    </location>
</feature>
<dbReference type="InterPro" id="IPR049452">
    <property type="entry name" value="Anoctamin_TM"/>
</dbReference>
<feature type="region of interest" description="Disordered" evidence="5">
    <location>
        <begin position="260"/>
        <end position="283"/>
    </location>
</feature>
<dbReference type="Pfam" id="PF04547">
    <property type="entry name" value="Anoctamin"/>
    <property type="match status" value="1"/>
</dbReference>
<evidence type="ECO:0000256" key="1">
    <source>
        <dbReference type="ARBA" id="ARBA00004141"/>
    </source>
</evidence>
<feature type="transmembrane region" description="Helical" evidence="6">
    <location>
        <begin position="569"/>
        <end position="592"/>
    </location>
</feature>
<dbReference type="InterPro" id="IPR007632">
    <property type="entry name" value="Anoctamin"/>
</dbReference>
<dbReference type="EMBL" id="JNBR01000013">
    <property type="protein sequence ID" value="OQS01158.1"/>
    <property type="molecule type" value="Genomic_DNA"/>
</dbReference>
<comment type="subcellular location">
    <subcellularLocation>
        <location evidence="1">Membrane</location>
        <topology evidence="1">Multi-pass membrane protein</topology>
    </subcellularLocation>
</comment>
<dbReference type="Proteomes" id="UP000243579">
    <property type="component" value="Unassembled WGS sequence"/>
</dbReference>
<evidence type="ECO:0000313" key="8">
    <source>
        <dbReference type="EMBL" id="OQS01158.1"/>
    </source>
</evidence>
<dbReference type="GO" id="GO:0005254">
    <property type="term" value="F:chloride channel activity"/>
    <property type="evidence" value="ECO:0007669"/>
    <property type="project" value="TreeGrafter"/>
</dbReference>
<gene>
    <name evidence="8" type="ORF">ACHHYP_01759</name>
</gene>
<feature type="transmembrane region" description="Helical" evidence="6">
    <location>
        <begin position="806"/>
        <end position="831"/>
    </location>
</feature>
<dbReference type="OrthoDB" id="296386at2759"/>
<evidence type="ECO:0000313" key="9">
    <source>
        <dbReference type="Proteomes" id="UP000243579"/>
    </source>
</evidence>
<dbReference type="PANTHER" id="PTHR12308:SF73">
    <property type="entry name" value="ANOCTAMIN"/>
    <property type="match status" value="1"/>
</dbReference>
<reference evidence="8 9" key="1">
    <citation type="journal article" date="2014" name="Genome Biol. Evol.">
        <title>The secreted proteins of Achlya hypogyna and Thraustotheca clavata identify the ancestral oomycete secretome and reveal gene acquisitions by horizontal gene transfer.</title>
        <authorList>
            <person name="Misner I."/>
            <person name="Blouin N."/>
            <person name="Leonard G."/>
            <person name="Richards T.A."/>
            <person name="Lane C.E."/>
        </authorList>
    </citation>
    <scope>NUCLEOTIDE SEQUENCE [LARGE SCALE GENOMIC DNA]</scope>
    <source>
        <strain evidence="8 9">ATCC 48635</strain>
    </source>
</reference>
<evidence type="ECO:0000256" key="6">
    <source>
        <dbReference type="SAM" id="Phobius"/>
    </source>
</evidence>
<protein>
    <submittedName>
        <fullName evidence="8">Anoctamin-like protein</fullName>
    </submittedName>
</protein>
<evidence type="ECO:0000256" key="4">
    <source>
        <dbReference type="ARBA" id="ARBA00023136"/>
    </source>
</evidence>
<proteinExistence type="predicted"/>
<feature type="transmembrane region" description="Helical" evidence="6">
    <location>
        <begin position="693"/>
        <end position="715"/>
    </location>
</feature>
<dbReference type="GO" id="GO:0016020">
    <property type="term" value="C:membrane"/>
    <property type="evidence" value="ECO:0007669"/>
    <property type="project" value="UniProtKB-SubCell"/>
</dbReference>
<dbReference type="PANTHER" id="PTHR12308">
    <property type="entry name" value="ANOCTAMIN"/>
    <property type="match status" value="1"/>
</dbReference>
<evidence type="ECO:0000256" key="3">
    <source>
        <dbReference type="ARBA" id="ARBA00022989"/>
    </source>
</evidence>
<keyword evidence="3 6" id="KW-1133">Transmembrane helix</keyword>
<keyword evidence="2 6" id="KW-0812">Transmembrane</keyword>
<sequence length="934" mass="105613">MADADAIALEIRSPTTTYAEISPATPEPAAKRATSLAPQHKRYGATDLVLLLPLRKGDELKNPTKYSQKSFVKRILGLTAQSQNDLKAIFKSAECFVANDGRPYNADTTDVFASADWVKTLPALSKSDPADQAELTRRIECLRQEYIASTGSAADTTEEQFCELMARAVAKRIQLVCGLTTSMFKSHAGDVILVLIEADEGDLKIEAERTKYRLQTSNKPFDVVHEAKLARLATVDADLIASSKAHLQATRGGTKGILASRTSSLQRQPPKSDQHDAGVEEPEMDPWLITKGAQYQVKLHRSLMMWGHNEAADGNFPSPPIPGRMTSRLGQDPNLWLWQRFRNELIYIPRDSHTYFSLYTPYKSEPKFQPYYRHYPVTALSTTEDTLFRPVDRIRLARSILEQQINFDALKDTGYFTDLFALHDHNALLQLRTEWALNWRLTSQPVGVLRDYFGEKIALYFAWLEFYTKSLALPAAVGIIIYALDCVAVANVSAAKVFFAGFIVVWSTFFTEFWKRKSELYNVIWGIDETLDIDARPRTQYIGTQRMSPVDNSPQVWDMATKSARRRRWVSYLVVLTMVLIVLVALGGLFFLKHLATSLSNPTDAQWASTGVSILNSVQITLLNMVYRTIAERLNVWENHRTDVQYENHLITKIFLFQFCNSFASFFYIAYIKAYIGDKCIDDNCLMELRVQLLVLFLIATFVSNFFEVMGPRIYAAVMAQIVPKGQKNAPVELSDEEQQALWARYEEDDAFADYNEMVIQYGYVTLFVVAMPITPALALLNNILELHVDAFKICDGHRRPFPHRVANIGSWYHFLCVMNYLAVATNIGILLFTKDPTDSLTTDTSTIMKWVLFVVAEHVCVLMKAAVAIAVPDVPRELEYLRDRHKDIEATVFLGQLADDDSRDDLAQQAERLDLYIHETAAAAKASAAHRLL</sequence>
<keyword evidence="4 6" id="KW-0472">Membrane</keyword>
<name>A0A1V9ZT10_ACHHY</name>
<comment type="caution">
    <text evidence="8">The sequence shown here is derived from an EMBL/GenBank/DDBJ whole genome shotgun (WGS) entry which is preliminary data.</text>
</comment>
<keyword evidence="9" id="KW-1185">Reference proteome</keyword>
<evidence type="ECO:0000256" key="2">
    <source>
        <dbReference type="ARBA" id="ARBA00022692"/>
    </source>
</evidence>
<feature type="transmembrane region" description="Helical" evidence="6">
    <location>
        <begin position="762"/>
        <end position="785"/>
    </location>
</feature>
<feature type="transmembrane region" description="Helical" evidence="6">
    <location>
        <begin position="650"/>
        <end position="672"/>
    </location>
</feature>